<proteinExistence type="predicted"/>
<dbReference type="Pfam" id="PF13637">
    <property type="entry name" value="Ank_4"/>
    <property type="match status" value="1"/>
</dbReference>
<keyword evidence="5" id="KW-1185">Reference proteome</keyword>
<dbReference type="EMBL" id="CP042912">
    <property type="protein sequence ID" value="QEG23274.1"/>
    <property type="molecule type" value="Genomic_DNA"/>
</dbReference>
<gene>
    <name evidence="4" type="ORF">MFFC18_31700</name>
</gene>
<dbReference type="KEGG" id="mff:MFFC18_31700"/>
<keyword evidence="1" id="KW-0677">Repeat</keyword>
<name>A0A5B9PAH7_9BACT</name>
<dbReference type="AlphaFoldDB" id="A0A5B9PAH7"/>
<evidence type="ECO:0000313" key="4">
    <source>
        <dbReference type="EMBL" id="QEG23274.1"/>
    </source>
</evidence>
<dbReference type="SUPFAM" id="SSF48403">
    <property type="entry name" value="Ankyrin repeat"/>
    <property type="match status" value="1"/>
</dbReference>
<dbReference type="InterPro" id="IPR002110">
    <property type="entry name" value="Ankyrin_rpt"/>
</dbReference>
<dbReference type="STRING" id="980251.GCA_001642875_00565"/>
<evidence type="ECO:0000256" key="1">
    <source>
        <dbReference type="ARBA" id="ARBA00022737"/>
    </source>
</evidence>
<dbReference type="Proteomes" id="UP000322214">
    <property type="component" value="Chromosome"/>
</dbReference>
<dbReference type="PROSITE" id="PS50297">
    <property type="entry name" value="ANK_REP_REGION"/>
    <property type="match status" value="1"/>
</dbReference>
<evidence type="ECO:0000313" key="5">
    <source>
        <dbReference type="Proteomes" id="UP000322214"/>
    </source>
</evidence>
<dbReference type="PANTHER" id="PTHR24136:SF15">
    <property type="entry name" value="ANK_REP_REGION DOMAIN-CONTAINING PROTEIN"/>
    <property type="match status" value="1"/>
</dbReference>
<evidence type="ECO:0000256" key="3">
    <source>
        <dbReference type="PROSITE-ProRule" id="PRU00023"/>
    </source>
</evidence>
<organism evidence="4 5">
    <name type="scientific">Mariniblastus fucicola</name>
    <dbReference type="NCBI Taxonomy" id="980251"/>
    <lineage>
        <taxon>Bacteria</taxon>
        <taxon>Pseudomonadati</taxon>
        <taxon>Planctomycetota</taxon>
        <taxon>Planctomycetia</taxon>
        <taxon>Pirellulales</taxon>
        <taxon>Pirellulaceae</taxon>
        <taxon>Mariniblastus</taxon>
    </lineage>
</organism>
<sequence>MKTPKSVHSDFANAIETGDVAKVETLLSSHPELVNHCDWSPPPLHCAVLWDQPKVAEALLNHGADIEMLDPDRQTTPLRYAIMYCKPALIPVLISHGANAGTVNGMSAMQLAWHAATGAYEEFDDLPRRDAYAEIVDALKNVGLND</sequence>
<dbReference type="InterPro" id="IPR036770">
    <property type="entry name" value="Ankyrin_rpt-contain_sf"/>
</dbReference>
<feature type="repeat" description="ANK" evidence="3">
    <location>
        <begin position="43"/>
        <end position="71"/>
    </location>
</feature>
<dbReference type="GO" id="GO:0045732">
    <property type="term" value="P:positive regulation of protein catabolic process"/>
    <property type="evidence" value="ECO:0007669"/>
    <property type="project" value="TreeGrafter"/>
</dbReference>
<dbReference type="RefSeq" id="WP_075083351.1">
    <property type="nucleotide sequence ID" value="NZ_CP042912.1"/>
</dbReference>
<evidence type="ECO:0000256" key="2">
    <source>
        <dbReference type="ARBA" id="ARBA00023043"/>
    </source>
</evidence>
<dbReference type="GO" id="GO:0016567">
    <property type="term" value="P:protein ubiquitination"/>
    <property type="evidence" value="ECO:0007669"/>
    <property type="project" value="TreeGrafter"/>
</dbReference>
<dbReference type="PANTHER" id="PTHR24136">
    <property type="entry name" value="SOWAH (DROSOPHILA) HOMOLOG"/>
    <property type="match status" value="1"/>
</dbReference>
<dbReference type="Gene3D" id="1.25.40.20">
    <property type="entry name" value="Ankyrin repeat-containing domain"/>
    <property type="match status" value="1"/>
</dbReference>
<dbReference type="PROSITE" id="PS50088">
    <property type="entry name" value="ANK_REPEAT"/>
    <property type="match status" value="1"/>
</dbReference>
<keyword evidence="2 3" id="KW-0040">ANK repeat</keyword>
<reference evidence="4 5" key="1">
    <citation type="submission" date="2019-08" db="EMBL/GenBank/DDBJ databases">
        <title>Deep-cultivation of Planctomycetes and their phenomic and genomic characterization uncovers novel biology.</title>
        <authorList>
            <person name="Wiegand S."/>
            <person name="Jogler M."/>
            <person name="Boedeker C."/>
            <person name="Pinto D."/>
            <person name="Vollmers J."/>
            <person name="Rivas-Marin E."/>
            <person name="Kohn T."/>
            <person name="Peeters S.H."/>
            <person name="Heuer A."/>
            <person name="Rast P."/>
            <person name="Oberbeckmann S."/>
            <person name="Bunk B."/>
            <person name="Jeske O."/>
            <person name="Meyerdierks A."/>
            <person name="Storesund J.E."/>
            <person name="Kallscheuer N."/>
            <person name="Luecker S."/>
            <person name="Lage O.M."/>
            <person name="Pohl T."/>
            <person name="Merkel B.J."/>
            <person name="Hornburger P."/>
            <person name="Mueller R.-W."/>
            <person name="Bruemmer F."/>
            <person name="Labrenz M."/>
            <person name="Spormann A.M."/>
            <person name="Op den Camp H."/>
            <person name="Overmann J."/>
            <person name="Amann R."/>
            <person name="Jetten M.S.M."/>
            <person name="Mascher T."/>
            <person name="Medema M.H."/>
            <person name="Devos D.P."/>
            <person name="Kaster A.-K."/>
            <person name="Ovreas L."/>
            <person name="Rohde M."/>
            <person name="Galperin M.Y."/>
            <person name="Jogler C."/>
        </authorList>
    </citation>
    <scope>NUCLEOTIDE SEQUENCE [LARGE SCALE GENOMIC DNA]</scope>
    <source>
        <strain evidence="4 5">FC18</strain>
    </source>
</reference>
<protein>
    <submittedName>
        <fullName evidence="4">Ankyrin repeats (3 copies)</fullName>
    </submittedName>
</protein>
<dbReference type="SMART" id="SM00248">
    <property type="entry name" value="ANK"/>
    <property type="match status" value="2"/>
</dbReference>
<accession>A0A5B9PAH7</accession>
<dbReference type="InterPro" id="IPR051573">
    <property type="entry name" value="Ankyrin-SOCS_box_domain"/>
</dbReference>